<keyword evidence="5" id="KW-1185">Reference proteome</keyword>
<evidence type="ECO:0000313" key="5">
    <source>
        <dbReference type="Proteomes" id="UP000324298"/>
    </source>
</evidence>
<dbReference type="OrthoDB" id="9785394at2"/>
<dbReference type="Gene3D" id="2.60.40.10">
    <property type="entry name" value="Immunoglobulins"/>
    <property type="match status" value="1"/>
</dbReference>
<dbReference type="Pfam" id="PF13205">
    <property type="entry name" value="Big_5"/>
    <property type="match status" value="4"/>
</dbReference>
<feature type="domain" description="SbsA Ig-like" evidence="3">
    <location>
        <begin position="262"/>
        <end position="363"/>
    </location>
</feature>
<gene>
    <name evidence="4" type="ORF">ET418_14965</name>
</gene>
<dbReference type="Gene3D" id="2.60.40.1220">
    <property type="match status" value="4"/>
</dbReference>
<dbReference type="RefSeq" id="WP_149308930.1">
    <property type="nucleotide sequence ID" value="NZ_SRSD01000010.1"/>
</dbReference>
<keyword evidence="2" id="KW-0472">Membrane</keyword>
<evidence type="ECO:0000313" key="4">
    <source>
        <dbReference type="EMBL" id="KAA0888682.1"/>
    </source>
</evidence>
<keyword evidence="2" id="KW-0812">Transmembrane</keyword>
<proteinExistence type="predicted"/>
<sequence length="591" mass="61175">MATANDVKYFRCKSNYCGGLSHIIVIALTLFAMLTANAYDTFADSSISTISLNSGSPGSTGLSVTVTGNFTNWVNQVTMASFGPGISVGGAAVGQSGPVAVTNANTLIATITIDPQAAVGTRNVVIQTGTEQEIVQNGFTVLSCSAIPPSWIMNNPQQNASNVPLNPFIQIKFDAPLDRTTLNTTDFIIRDSVTGLNIPATVSVDASGRIISLTPSQSLAVNRQHLVAWGNFGGNAQIKDTCGTVLPNQSYNFTTALTEGRTGPSLVVNNPINGATNIPENVSVGLQFSEPVNPISLSTGLVVTTGNNTVPGSLNFSTDYSQVIFVPSSTLLPNTVYVITCTSKLQDLAGNFLVNPGSFSFTTGSSTDVAQGSITGVNPASGLSGVGTNVTPTVYFSERVNPLTLTASNFYLYDYNTRKTIPTTISVAADQMSATLIPAQPLQPYTTYSFANSNYYHQSYYDIAGNVFGYGGPWSFTTGSGTITTAPAVSVISPPNGANGTPVNGQVVAVMSAQLNTNTVGQSAITVTPQGSSTPVAGTVSLASDQVTLTWAPAALLATSTTYNVTVGGFQDPQGNAVAPYTGSFTTGTSS</sequence>
<dbReference type="InterPro" id="IPR014755">
    <property type="entry name" value="Cu-Rt/internalin_Ig-like"/>
</dbReference>
<feature type="transmembrane region" description="Helical" evidence="2">
    <location>
        <begin position="20"/>
        <end position="39"/>
    </location>
</feature>
<dbReference type="EMBL" id="SRSD01000010">
    <property type="protein sequence ID" value="KAA0888682.1"/>
    <property type="molecule type" value="Genomic_DNA"/>
</dbReference>
<feature type="domain" description="SbsA Ig-like" evidence="3">
    <location>
        <begin position="373"/>
        <end position="478"/>
    </location>
</feature>
<protein>
    <recommendedName>
        <fullName evidence="3">SbsA Ig-like domain-containing protein</fullName>
    </recommendedName>
</protein>
<name>A0A5A9X685_9BACT</name>
<dbReference type="InterPro" id="IPR032812">
    <property type="entry name" value="SbsA_Ig"/>
</dbReference>
<dbReference type="AlphaFoldDB" id="A0A5A9X685"/>
<keyword evidence="1" id="KW-0732">Signal</keyword>
<evidence type="ECO:0000256" key="1">
    <source>
        <dbReference type="ARBA" id="ARBA00022729"/>
    </source>
</evidence>
<evidence type="ECO:0000256" key="2">
    <source>
        <dbReference type="SAM" id="Phobius"/>
    </source>
</evidence>
<feature type="domain" description="SbsA Ig-like" evidence="3">
    <location>
        <begin position="484"/>
        <end position="587"/>
    </location>
</feature>
<feature type="non-terminal residue" evidence="4">
    <location>
        <position position="591"/>
    </location>
</feature>
<dbReference type="Proteomes" id="UP000324298">
    <property type="component" value="Unassembled WGS sequence"/>
</dbReference>
<organism evidence="4 5">
    <name type="scientific">Oryzomonas rubra</name>
    <dbReference type="NCBI Taxonomy" id="2509454"/>
    <lineage>
        <taxon>Bacteria</taxon>
        <taxon>Pseudomonadati</taxon>
        <taxon>Thermodesulfobacteriota</taxon>
        <taxon>Desulfuromonadia</taxon>
        <taxon>Geobacterales</taxon>
        <taxon>Geobacteraceae</taxon>
        <taxon>Oryzomonas</taxon>
    </lineage>
</organism>
<reference evidence="4 5" key="1">
    <citation type="submission" date="2019-04" db="EMBL/GenBank/DDBJ databases">
        <title>Geobacter ruber sp. nov., ferric-reducing bacteria isolated from paddy soil.</title>
        <authorList>
            <person name="Xu Z."/>
            <person name="Masuda Y."/>
            <person name="Itoh H."/>
            <person name="Senoo K."/>
        </authorList>
    </citation>
    <scope>NUCLEOTIDE SEQUENCE [LARGE SCALE GENOMIC DNA]</scope>
    <source>
        <strain evidence="4 5">Red88</strain>
    </source>
</reference>
<keyword evidence="2" id="KW-1133">Transmembrane helix</keyword>
<evidence type="ECO:0000259" key="3">
    <source>
        <dbReference type="Pfam" id="PF13205"/>
    </source>
</evidence>
<dbReference type="InterPro" id="IPR013783">
    <property type="entry name" value="Ig-like_fold"/>
</dbReference>
<accession>A0A5A9X685</accession>
<feature type="domain" description="SbsA Ig-like" evidence="3">
    <location>
        <begin position="147"/>
        <end position="255"/>
    </location>
</feature>
<comment type="caution">
    <text evidence="4">The sequence shown here is derived from an EMBL/GenBank/DDBJ whole genome shotgun (WGS) entry which is preliminary data.</text>
</comment>